<dbReference type="EMBL" id="CAXAMN010003002">
    <property type="protein sequence ID" value="CAK9002376.1"/>
    <property type="molecule type" value="Genomic_DNA"/>
</dbReference>
<dbReference type="Pfam" id="PF00520">
    <property type="entry name" value="Ion_trans"/>
    <property type="match status" value="1"/>
</dbReference>
<feature type="domain" description="Ion transport" evidence="7">
    <location>
        <begin position="42"/>
        <end position="148"/>
    </location>
</feature>
<evidence type="ECO:0000256" key="1">
    <source>
        <dbReference type="ARBA" id="ARBA00004141"/>
    </source>
</evidence>
<organism evidence="8 9">
    <name type="scientific">Durusdinium trenchii</name>
    <dbReference type="NCBI Taxonomy" id="1381693"/>
    <lineage>
        <taxon>Eukaryota</taxon>
        <taxon>Sar</taxon>
        <taxon>Alveolata</taxon>
        <taxon>Dinophyceae</taxon>
        <taxon>Suessiales</taxon>
        <taxon>Symbiodiniaceae</taxon>
        <taxon>Durusdinium</taxon>
    </lineage>
</organism>
<feature type="coiled-coil region" evidence="5">
    <location>
        <begin position="177"/>
        <end position="204"/>
    </location>
</feature>
<keyword evidence="2" id="KW-0812">Transmembrane</keyword>
<feature type="region of interest" description="Disordered" evidence="6">
    <location>
        <begin position="433"/>
        <end position="455"/>
    </location>
</feature>
<evidence type="ECO:0000313" key="9">
    <source>
        <dbReference type="Proteomes" id="UP001642484"/>
    </source>
</evidence>
<protein>
    <recommendedName>
        <fullName evidence="7">Ion transport domain-containing protein</fullName>
    </recommendedName>
</protein>
<keyword evidence="9" id="KW-1185">Reference proteome</keyword>
<evidence type="ECO:0000256" key="3">
    <source>
        <dbReference type="ARBA" id="ARBA00022989"/>
    </source>
</evidence>
<keyword evidence="3" id="KW-1133">Transmembrane helix</keyword>
<evidence type="ECO:0000256" key="2">
    <source>
        <dbReference type="ARBA" id="ARBA00022692"/>
    </source>
</evidence>
<comment type="subcellular location">
    <subcellularLocation>
        <location evidence="1">Membrane</location>
        <topology evidence="1">Multi-pass membrane protein</topology>
    </subcellularLocation>
</comment>
<comment type="caution">
    <text evidence="8">The sequence shown here is derived from an EMBL/GenBank/DDBJ whole genome shotgun (WGS) entry which is preliminary data.</text>
</comment>
<dbReference type="InterPro" id="IPR027359">
    <property type="entry name" value="Volt_channel_dom_sf"/>
</dbReference>
<evidence type="ECO:0000256" key="5">
    <source>
        <dbReference type="SAM" id="Coils"/>
    </source>
</evidence>
<sequence>MASPVSAVLGADVGTVLGPDLEEKVLHWSPSRLTARTLIRSKYFEACSVLAILAGLVLLVFEVNADAKCFPEYLTRFQDCPVSSLHIRWLEVTNTTLLLIYSAECVARAYVDGSSFLCICWNLIDLATVAVGWAGKIWVSALKLNFLRTKDSWAAIAGPPFFCHMAGEASIEDDASLDEMSNEVSELQAELRAQRLEVQQLMMRLKAVNGCRGASTSESISKTLLPSTEDLRSQELRGFFQWLAHAVDLSDLQIFEVDFQGPIGGRLVQFHTVAQWPLESIAGLHLTAPLEHREALETLLLSTRNTGKVDTCAMLHFLSWDLIPCHFAAHGAPEPSVLLSQRTSEQGILIASWPTQEDLQLSHSCSFSLQLGERVELEYEGQIYRGTLSAVDFSHLMASVRCDADPPGVMTVTPLSQVRRVLECPEWNGAFRGSNDEGALQPSGTWHRRTRSSAL</sequence>
<dbReference type="Proteomes" id="UP001642484">
    <property type="component" value="Unassembled WGS sequence"/>
</dbReference>
<keyword evidence="5" id="KW-0175">Coiled coil</keyword>
<name>A0ABP0IIE7_9DINO</name>
<reference evidence="8 9" key="1">
    <citation type="submission" date="2024-02" db="EMBL/GenBank/DDBJ databases">
        <authorList>
            <person name="Chen Y."/>
            <person name="Shah S."/>
            <person name="Dougan E. K."/>
            <person name="Thang M."/>
            <person name="Chan C."/>
        </authorList>
    </citation>
    <scope>NUCLEOTIDE SEQUENCE [LARGE SCALE GENOMIC DNA]</scope>
</reference>
<proteinExistence type="predicted"/>
<accession>A0ABP0IIE7</accession>
<evidence type="ECO:0000259" key="7">
    <source>
        <dbReference type="Pfam" id="PF00520"/>
    </source>
</evidence>
<evidence type="ECO:0000256" key="4">
    <source>
        <dbReference type="ARBA" id="ARBA00023136"/>
    </source>
</evidence>
<dbReference type="InterPro" id="IPR005821">
    <property type="entry name" value="Ion_trans_dom"/>
</dbReference>
<keyword evidence="4" id="KW-0472">Membrane</keyword>
<gene>
    <name evidence="8" type="ORF">CCMP2556_LOCUS6823</name>
</gene>
<evidence type="ECO:0000313" key="8">
    <source>
        <dbReference type="EMBL" id="CAK9002376.1"/>
    </source>
</evidence>
<feature type="compositionally biased region" description="Basic residues" evidence="6">
    <location>
        <begin position="446"/>
        <end position="455"/>
    </location>
</feature>
<evidence type="ECO:0000256" key="6">
    <source>
        <dbReference type="SAM" id="MobiDB-lite"/>
    </source>
</evidence>
<dbReference type="Gene3D" id="1.20.120.350">
    <property type="entry name" value="Voltage-gated potassium channels. Chain C"/>
    <property type="match status" value="1"/>
</dbReference>